<gene>
    <name evidence="16" type="ORF">BJL90_02575</name>
    <name evidence="17" type="ORF">CLFO_37560</name>
</gene>
<dbReference type="PIRSF" id="PIRSF017107">
    <property type="entry name" value="MAL"/>
    <property type="match status" value="1"/>
</dbReference>
<dbReference type="SUPFAM" id="SSF51604">
    <property type="entry name" value="Enolase C-terminal domain-like"/>
    <property type="match status" value="1"/>
</dbReference>
<dbReference type="KEGG" id="cfm:BJL90_02575"/>
<dbReference type="Proteomes" id="UP000177894">
    <property type="component" value="Chromosome"/>
</dbReference>
<keyword evidence="18" id="KW-1185">Reference proteome</keyword>
<evidence type="ECO:0000256" key="1">
    <source>
        <dbReference type="ARBA" id="ARBA00000789"/>
    </source>
</evidence>
<feature type="binding site" evidence="13">
    <location>
        <position position="273"/>
    </location>
    <ligand>
        <name>Mg(2+)</name>
        <dbReference type="ChEBI" id="CHEBI:18420"/>
    </ligand>
</feature>
<feature type="binding site" evidence="11">
    <location>
        <position position="329"/>
    </location>
    <ligand>
        <name>(2S,3S)-3-methyl-L-aspartate</name>
        <dbReference type="ChEBI" id="CHEBI:58724"/>
    </ligand>
</feature>
<feature type="site" description="Transition state stabilizer" evidence="12">
    <location>
        <position position="194"/>
    </location>
</feature>
<dbReference type="GO" id="GO:0050096">
    <property type="term" value="F:methylaspartate ammonia-lyase activity"/>
    <property type="evidence" value="ECO:0007669"/>
    <property type="project" value="UniProtKB-EC"/>
</dbReference>
<feature type="active site" description="Proton acceptor" evidence="10">
    <location>
        <position position="331"/>
    </location>
</feature>
<dbReference type="AlphaFoldDB" id="A0AAC9RPC8"/>
<comment type="subunit">
    <text evidence="5">Homodimer.</text>
</comment>
<feature type="domain" description="Methylaspartate ammonia-lyase N-terminal" evidence="14">
    <location>
        <begin position="1"/>
        <end position="159"/>
    </location>
</feature>
<dbReference type="Gene3D" id="3.30.390.10">
    <property type="entry name" value="Enolase-like, N-terminal domain"/>
    <property type="match status" value="1"/>
</dbReference>
<evidence type="ECO:0000256" key="9">
    <source>
        <dbReference type="ARBA" id="ARBA00023239"/>
    </source>
</evidence>
<evidence type="ECO:0000313" key="19">
    <source>
        <dbReference type="Proteomes" id="UP000192478"/>
    </source>
</evidence>
<comment type="pathway">
    <text evidence="3">Amino-acid degradation; L-glutamate degradation via mesaconate pathway; acetate and pyruvate from L-glutamate: step 2/4.</text>
</comment>
<evidence type="ECO:0000256" key="13">
    <source>
        <dbReference type="PIRSR" id="PIRSR017107-4"/>
    </source>
</evidence>
<dbReference type="CDD" id="cd03314">
    <property type="entry name" value="MAL"/>
    <property type="match status" value="1"/>
</dbReference>
<evidence type="ECO:0000259" key="14">
    <source>
        <dbReference type="Pfam" id="PF05034"/>
    </source>
</evidence>
<evidence type="ECO:0000256" key="6">
    <source>
        <dbReference type="ARBA" id="ARBA00012993"/>
    </source>
</evidence>
<dbReference type="EMBL" id="CP017603">
    <property type="protein sequence ID" value="AOY74941.1"/>
    <property type="molecule type" value="Genomic_DNA"/>
</dbReference>
<reference evidence="17 19" key="2">
    <citation type="submission" date="2017-03" db="EMBL/GenBank/DDBJ databases">
        <title>Complete sequence of Clostridium formicaceticum DSM 92.</title>
        <authorList>
            <person name="Poehlein A."/>
            <person name="Karl M."/>
            <person name="Bengelsdorf F.R."/>
            <person name="Duerre P."/>
            <person name="Daniel R."/>
        </authorList>
    </citation>
    <scope>NUCLEOTIDE SEQUENCE [LARGE SCALE GENOMIC DNA]</scope>
    <source>
        <strain evidence="17 19">DSM 92</strain>
    </source>
</reference>
<feature type="binding site" evidence="11">
    <location>
        <position position="172"/>
    </location>
    <ligand>
        <name>(2S,3S)-3-methyl-L-aspartate</name>
        <dbReference type="ChEBI" id="CHEBI:58724"/>
    </ligand>
</feature>
<evidence type="ECO:0000256" key="8">
    <source>
        <dbReference type="ARBA" id="ARBA00022842"/>
    </source>
</evidence>
<dbReference type="PANTHER" id="PTHR48073">
    <property type="entry name" value="O-SUCCINYLBENZOATE SYNTHASE-RELATED"/>
    <property type="match status" value="1"/>
</dbReference>
<comment type="similarity">
    <text evidence="4">Belongs to the methylaspartate ammonia-lyase family.</text>
</comment>
<dbReference type="InterPro" id="IPR036849">
    <property type="entry name" value="Enolase-like_C_sf"/>
</dbReference>
<evidence type="ECO:0000256" key="4">
    <source>
        <dbReference type="ARBA" id="ARBA00009954"/>
    </source>
</evidence>
<dbReference type="InterPro" id="IPR029017">
    <property type="entry name" value="Enolase-like_N"/>
</dbReference>
<reference evidence="16 18" key="1">
    <citation type="submission" date="2016-10" db="EMBL/GenBank/DDBJ databases">
        <title>Complete Genome Sequence of Acetogen Clostridium formicoaceticum ATCC 27076.</title>
        <authorList>
            <person name="Bao T."/>
            <person name="Cheng C."/>
            <person name="Zhao J."/>
            <person name="Yang S.-T."/>
            <person name="Wang J."/>
            <person name="Wang M."/>
        </authorList>
    </citation>
    <scope>NUCLEOTIDE SEQUENCE [LARGE SCALE GENOMIC DNA]</scope>
    <source>
        <strain evidence="16 18">ATCC 27076</strain>
    </source>
</reference>
<dbReference type="PANTHER" id="PTHR48073:SF2">
    <property type="entry name" value="O-SUCCINYLBENZOATE SYNTHASE"/>
    <property type="match status" value="1"/>
</dbReference>
<comment type="cofactor">
    <cofactor evidence="2 13">
        <name>Mg(2+)</name>
        <dbReference type="ChEBI" id="CHEBI:18420"/>
    </cofactor>
</comment>
<evidence type="ECO:0000313" key="16">
    <source>
        <dbReference type="EMBL" id="AOY74941.1"/>
    </source>
</evidence>
<dbReference type="Proteomes" id="UP000192478">
    <property type="component" value="Chromosome"/>
</dbReference>
<dbReference type="InterPro" id="IPR022665">
    <property type="entry name" value="MeAsp_NH4-lyase_N"/>
</dbReference>
<evidence type="ECO:0000256" key="11">
    <source>
        <dbReference type="PIRSR" id="PIRSR017107-2"/>
    </source>
</evidence>
<evidence type="ECO:0000313" key="18">
    <source>
        <dbReference type="Proteomes" id="UP000177894"/>
    </source>
</evidence>
<dbReference type="SUPFAM" id="SSF54826">
    <property type="entry name" value="Enolase N-terminal domain-like"/>
    <property type="match status" value="1"/>
</dbReference>
<evidence type="ECO:0000256" key="7">
    <source>
        <dbReference type="ARBA" id="ARBA00022723"/>
    </source>
</evidence>
<comment type="catalytic activity">
    <reaction evidence="1">
        <text>(2S,3S)-3-methyl-L-aspartate = mesaconate + NH4(+)</text>
        <dbReference type="Rhea" id="RHEA:12829"/>
        <dbReference type="ChEBI" id="CHEBI:28938"/>
        <dbReference type="ChEBI" id="CHEBI:36986"/>
        <dbReference type="ChEBI" id="CHEBI:58724"/>
        <dbReference type="EC" id="4.3.1.2"/>
    </reaction>
</comment>
<dbReference type="EMBL" id="CP020559">
    <property type="protein sequence ID" value="ARE89349.1"/>
    <property type="molecule type" value="Genomic_DNA"/>
</dbReference>
<keyword evidence="9 17" id="KW-0456">Lyase</keyword>
<evidence type="ECO:0000256" key="12">
    <source>
        <dbReference type="PIRSR" id="PIRSR017107-3"/>
    </source>
</evidence>
<evidence type="ECO:0000313" key="17">
    <source>
        <dbReference type="EMBL" id="ARE89349.1"/>
    </source>
</evidence>
<dbReference type="Pfam" id="PF07476">
    <property type="entry name" value="MAAL_C"/>
    <property type="match status" value="1"/>
</dbReference>
<dbReference type="SFLD" id="SFLDF00007">
    <property type="entry name" value="methylaspartate_ammonia-lyase"/>
    <property type="match status" value="1"/>
</dbReference>
<dbReference type="SFLD" id="SFLDS00001">
    <property type="entry name" value="Enolase"/>
    <property type="match status" value="1"/>
</dbReference>
<dbReference type="InterPro" id="IPR006395">
    <property type="entry name" value="Me_Asp_am_lyase"/>
</dbReference>
<dbReference type="Gene3D" id="3.20.20.120">
    <property type="entry name" value="Enolase-like C-terminal domain"/>
    <property type="match status" value="1"/>
</dbReference>
<accession>A0AAC9RPC8</accession>
<feature type="domain" description="Methylaspartate ammonia-lyase C-terminal" evidence="15">
    <location>
        <begin position="162"/>
        <end position="411"/>
    </location>
</feature>
<dbReference type="GO" id="GO:0046872">
    <property type="term" value="F:metal ion binding"/>
    <property type="evidence" value="ECO:0007669"/>
    <property type="project" value="UniProtKB-KW"/>
</dbReference>
<evidence type="ECO:0000256" key="2">
    <source>
        <dbReference type="ARBA" id="ARBA00001946"/>
    </source>
</evidence>
<dbReference type="InterPro" id="IPR022662">
    <property type="entry name" value="MeAsp_NH4-lyase_C"/>
</dbReference>
<evidence type="ECO:0000256" key="5">
    <source>
        <dbReference type="ARBA" id="ARBA00011738"/>
    </source>
</evidence>
<name>A0AAC9RPC8_9CLOT</name>
<feature type="binding site" evidence="13">
    <location>
        <position position="307"/>
    </location>
    <ligand>
        <name>Mg(2+)</name>
        <dbReference type="ChEBI" id="CHEBI:18420"/>
    </ligand>
</feature>
<keyword evidence="8 13" id="KW-0460">Magnesium</keyword>
<evidence type="ECO:0000256" key="3">
    <source>
        <dbReference type="ARBA" id="ARBA00004675"/>
    </source>
</evidence>
<sequence>MKIIDIVCSSGRTGFYFDDQRAIKQGAEHDGFTYIGEAVTEGFTSVRQAGESISVMFILEDGQVAYGDCAAVQYSGAGGRDPLFLADEFIPIIEKHIAPKLIGREITSFRKLAEEVDSMMVEGKRLHTAIRYGITQAILDGAAKAKKITMAEVIKEEYNTNVELKRIPIFTQSGDDRYNNVDKMIIKGADVLPHALINHVDTKLGKNGEILKEYVAWLKNRIEALRAREEDNFIMHIDVYGTIGLAFDNDVEKMANYLGELETAAAPFKLRIEGPMDVENREGQVKALKALRTALKEKNIGVELVADEWCNTWEDIKLFVDEGAADMIQIKTPDLGGINNIVESILYCKANGVGAYSGGTCNETDRSAQVCTNIAIACGADQCLAKPGMGVDEGFMIVHNEMNRVLALAKRRETSLK</sequence>
<organism evidence="17 19">
    <name type="scientific">Clostridium formicaceticum</name>
    <dbReference type="NCBI Taxonomy" id="1497"/>
    <lineage>
        <taxon>Bacteria</taxon>
        <taxon>Bacillati</taxon>
        <taxon>Bacillota</taxon>
        <taxon>Clostridia</taxon>
        <taxon>Eubacteriales</taxon>
        <taxon>Clostridiaceae</taxon>
        <taxon>Clostridium</taxon>
    </lineage>
</organism>
<dbReference type="Pfam" id="PF05034">
    <property type="entry name" value="MAAL_N"/>
    <property type="match status" value="1"/>
</dbReference>
<feature type="binding site" evidence="13">
    <location>
        <position position="238"/>
    </location>
    <ligand>
        <name>Mg(2+)</name>
        <dbReference type="ChEBI" id="CHEBI:18420"/>
    </ligand>
</feature>
<protein>
    <recommendedName>
        <fullName evidence="6">methylaspartate ammonia-lyase</fullName>
        <ecNumber evidence="6">4.3.1.2</ecNumber>
    </recommendedName>
</protein>
<proteinExistence type="inferred from homology"/>
<dbReference type="SFLD" id="SFLDG00151">
    <property type="entry name" value="methylaspartate_ammonia-lyase"/>
    <property type="match status" value="1"/>
</dbReference>
<dbReference type="NCBIfam" id="TIGR01502">
    <property type="entry name" value="B_methylAsp_ase"/>
    <property type="match status" value="1"/>
</dbReference>
<evidence type="ECO:0000259" key="15">
    <source>
        <dbReference type="Pfam" id="PF07476"/>
    </source>
</evidence>
<keyword evidence="7 13" id="KW-0479">Metal-binding</keyword>
<dbReference type="EC" id="4.3.1.2" evidence="6"/>
<dbReference type="RefSeq" id="WP_070964008.1">
    <property type="nucleotide sequence ID" value="NZ_CP017603.1"/>
</dbReference>
<evidence type="ECO:0000256" key="10">
    <source>
        <dbReference type="PIRSR" id="PIRSR017107-1"/>
    </source>
</evidence>